<evidence type="ECO:0000313" key="1">
    <source>
        <dbReference type="EMBL" id="TVZ72305.1"/>
    </source>
</evidence>
<dbReference type="AlphaFoldDB" id="A0A542BNJ1"/>
<reference evidence="1" key="1">
    <citation type="submission" date="2019-06" db="EMBL/GenBank/DDBJ databases">
        <authorList>
            <person name="Deangelis K."/>
            <person name="Huntemann M."/>
            <person name="Clum A."/>
            <person name="Pillay M."/>
            <person name="Palaniappan K."/>
            <person name="Varghese N."/>
            <person name="Mikhailova N."/>
            <person name="Stamatis D."/>
            <person name="Reddy T."/>
            <person name="Daum C."/>
            <person name="Shapiro N."/>
            <person name="Ivanova N."/>
            <person name="Kyrpides N."/>
            <person name="Woyke T."/>
        </authorList>
    </citation>
    <scope>NUCLEOTIDE SEQUENCE [LARGE SCALE GENOMIC DNA]</scope>
    <source>
        <strain evidence="1">128R</strain>
    </source>
</reference>
<organism evidence="1">
    <name type="scientific">Serratia fonticola</name>
    <dbReference type="NCBI Taxonomy" id="47917"/>
    <lineage>
        <taxon>Bacteria</taxon>
        <taxon>Pseudomonadati</taxon>
        <taxon>Pseudomonadota</taxon>
        <taxon>Gammaproteobacteria</taxon>
        <taxon>Enterobacterales</taxon>
        <taxon>Yersiniaceae</taxon>
        <taxon>Serratia</taxon>
    </lineage>
</organism>
<comment type="caution">
    <text evidence="1">The sequence shown here is derived from an EMBL/GenBank/DDBJ whole genome shotgun (WGS) entry which is preliminary data.</text>
</comment>
<protein>
    <submittedName>
        <fullName evidence="1">Uncharacterized protein</fullName>
    </submittedName>
</protein>
<name>A0A542BNJ1_SERFO</name>
<sequence length="135" mass="15100">MCLSVAKSDVLFLRIAKGNKSVSKDFDELIRDMDLIIENVDSFKAMAPRMPQPAVEPPTAHYYDSFCENIALKVVLKVLLSSVDKIVKVQIANKVEQEIAQIEQQVMRAGGGPVAPDDLAQMTHYVRRTVRNLLD</sequence>
<gene>
    <name evidence="1" type="ORF">FHU10_4978</name>
</gene>
<reference evidence="1" key="2">
    <citation type="submission" date="2019-08" db="EMBL/GenBank/DDBJ databases">
        <title>Investigation of anaerobic lignin degradation for improved lignocellulosic biofuels.</title>
        <authorList>
            <person name="Deangelis K.PhD."/>
        </authorList>
    </citation>
    <scope>NUCLEOTIDE SEQUENCE [LARGE SCALE GENOMIC DNA]</scope>
    <source>
        <strain evidence="1">128R</strain>
    </source>
</reference>
<dbReference type="EMBL" id="VISQ01000001">
    <property type="protein sequence ID" value="TVZ72305.1"/>
    <property type="molecule type" value="Genomic_DNA"/>
</dbReference>
<accession>A0A542BNJ1</accession>
<proteinExistence type="predicted"/>